<dbReference type="InterPro" id="IPR003661">
    <property type="entry name" value="HisK_dim/P_dom"/>
</dbReference>
<dbReference type="Gene3D" id="3.30.565.10">
    <property type="entry name" value="Histidine kinase-like ATPase, C-terminal domain"/>
    <property type="match status" value="1"/>
</dbReference>
<dbReference type="Pfam" id="PF13426">
    <property type="entry name" value="PAS_9"/>
    <property type="match status" value="1"/>
</dbReference>
<dbReference type="Gene3D" id="3.30.450.20">
    <property type="entry name" value="PAS domain"/>
    <property type="match status" value="5"/>
</dbReference>
<evidence type="ECO:0000256" key="6">
    <source>
        <dbReference type="PROSITE-ProRule" id="PRU00169"/>
    </source>
</evidence>
<evidence type="ECO:0000256" key="5">
    <source>
        <dbReference type="ARBA" id="ARBA00022777"/>
    </source>
</evidence>
<dbReference type="SMART" id="SM00065">
    <property type="entry name" value="GAF"/>
    <property type="match status" value="4"/>
</dbReference>
<evidence type="ECO:0000256" key="2">
    <source>
        <dbReference type="ARBA" id="ARBA00012438"/>
    </source>
</evidence>
<dbReference type="InterPro" id="IPR000014">
    <property type="entry name" value="PAS"/>
</dbReference>
<feature type="domain" description="PAC" evidence="10">
    <location>
        <begin position="817"/>
        <end position="869"/>
    </location>
</feature>
<dbReference type="InterPro" id="IPR001789">
    <property type="entry name" value="Sig_transdc_resp-reg_receiver"/>
</dbReference>
<dbReference type="Pfam" id="PF13185">
    <property type="entry name" value="GAF_2"/>
    <property type="match status" value="2"/>
</dbReference>
<dbReference type="InterPro" id="IPR013656">
    <property type="entry name" value="PAS_4"/>
</dbReference>
<keyword evidence="5" id="KW-0418">Kinase</keyword>
<feature type="domain" description="PAC" evidence="10">
    <location>
        <begin position="1275"/>
        <end position="1327"/>
    </location>
</feature>
<feature type="domain" description="PAS" evidence="9">
    <location>
        <begin position="1204"/>
        <end position="1258"/>
    </location>
</feature>
<evidence type="ECO:0000256" key="4">
    <source>
        <dbReference type="ARBA" id="ARBA00022679"/>
    </source>
</evidence>
<evidence type="ECO:0000259" key="8">
    <source>
        <dbReference type="PROSITE" id="PS50110"/>
    </source>
</evidence>
<dbReference type="PROSITE" id="PS50112">
    <property type="entry name" value="PAS"/>
    <property type="match status" value="3"/>
</dbReference>
<dbReference type="Pfam" id="PF08448">
    <property type="entry name" value="PAS_4"/>
    <property type="match status" value="2"/>
</dbReference>
<dbReference type="SUPFAM" id="SSF55874">
    <property type="entry name" value="ATPase domain of HSP90 chaperone/DNA topoisomerase II/histidine kinase"/>
    <property type="match status" value="1"/>
</dbReference>
<dbReference type="InterPro" id="IPR003594">
    <property type="entry name" value="HATPase_dom"/>
</dbReference>
<dbReference type="Gene3D" id="1.10.287.130">
    <property type="match status" value="1"/>
</dbReference>
<dbReference type="InterPro" id="IPR036097">
    <property type="entry name" value="HisK_dim/P_sf"/>
</dbReference>
<dbReference type="SMART" id="SM00448">
    <property type="entry name" value="REC"/>
    <property type="match status" value="1"/>
</dbReference>
<dbReference type="Proteomes" id="UP001165653">
    <property type="component" value="Unassembled WGS sequence"/>
</dbReference>
<dbReference type="InterPro" id="IPR000700">
    <property type="entry name" value="PAS-assoc_C"/>
</dbReference>
<dbReference type="InterPro" id="IPR036890">
    <property type="entry name" value="HATPase_C_sf"/>
</dbReference>
<dbReference type="PANTHER" id="PTHR43304:SF1">
    <property type="entry name" value="PAC DOMAIN-CONTAINING PROTEIN"/>
    <property type="match status" value="1"/>
</dbReference>
<organism evidence="11 12">
    <name type="scientific">Luteolibacter rhizosphaerae</name>
    <dbReference type="NCBI Taxonomy" id="2989719"/>
    <lineage>
        <taxon>Bacteria</taxon>
        <taxon>Pseudomonadati</taxon>
        <taxon>Verrucomicrobiota</taxon>
        <taxon>Verrucomicrobiia</taxon>
        <taxon>Verrucomicrobiales</taxon>
        <taxon>Verrucomicrobiaceae</taxon>
        <taxon>Luteolibacter</taxon>
    </lineage>
</organism>
<dbReference type="SUPFAM" id="SSF47384">
    <property type="entry name" value="Homodimeric domain of signal transducing histidine kinase"/>
    <property type="match status" value="1"/>
</dbReference>
<dbReference type="CDD" id="cd00130">
    <property type="entry name" value="PAS"/>
    <property type="match status" value="5"/>
</dbReference>
<dbReference type="Pfam" id="PF00512">
    <property type="entry name" value="HisKA"/>
    <property type="match status" value="1"/>
</dbReference>
<dbReference type="Gene3D" id="3.30.450.40">
    <property type="match status" value="4"/>
</dbReference>
<dbReference type="PROSITE" id="PS50110">
    <property type="entry name" value="RESPONSE_REGULATORY"/>
    <property type="match status" value="1"/>
</dbReference>
<evidence type="ECO:0000313" key="11">
    <source>
        <dbReference type="EMBL" id="MCW1916761.1"/>
    </source>
</evidence>
<dbReference type="Pfam" id="PF08447">
    <property type="entry name" value="PAS_3"/>
    <property type="match status" value="2"/>
</dbReference>
<dbReference type="EMBL" id="JAPDDR010000018">
    <property type="protein sequence ID" value="MCW1916761.1"/>
    <property type="molecule type" value="Genomic_DNA"/>
</dbReference>
<evidence type="ECO:0000313" key="12">
    <source>
        <dbReference type="Proteomes" id="UP001165653"/>
    </source>
</evidence>
<evidence type="ECO:0000256" key="1">
    <source>
        <dbReference type="ARBA" id="ARBA00000085"/>
    </source>
</evidence>
<keyword evidence="3 6" id="KW-0597">Phosphoprotein</keyword>
<feature type="domain" description="Response regulatory" evidence="8">
    <location>
        <begin position="1583"/>
        <end position="1699"/>
    </location>
</feature>
<dbReference type="PANTHER" id="PTHR43304">
    <property type="entry name" value="PHYTOCHROME-LIKE PROTEIN CPH1"/>
    <property type="match status" value="1"/>
</dbReference>
<dbReference type="InterPro" id="IPR001610">
    <property type="entry name" value="PAC"/>
</dbReference>
<dbReference type="PRINTS" id="PR00344">
    <property type="entry name" value="BCTRLSENSOR"/>
</dbReference>
<dbReference type="Pfam" id="PF01590">
    <property type="entry name" value="GAF"/>
    <property type="match status" value="2"/>
</dbReference>
<dbReference type="SMART" id="SM00387">
    <property type="entry name" value="HATPase_c"/>
    <property type="match status" value="1"/>
</dbReference>
<dbReference type="EC" id="2.7.13.3" evidence="2"/>
<comment type="catalytic activity">
    <reaction evidence="1">
        <text>ATP + protein L-histidine = ADP + protein N-phospho-L-histidine.</text>
        <dbReference type="EC" id="2.7.13.3"/>
    </reaction>
</comment>
<feature type="domain" description="PAS" evidence="9">
    <location>
        <begin position="451"/>
        <end position="504"/>
    </location>
</feature>
<comment type="caution">
    <text evidence="11">The sequence shown here is derived from an EMBL/GenBank/DDBJ whole genome shotgun (WGS) entry which is preliminary data.</text>
</comment>
<dbReference type="InterPro" id="IPR011006">
    <property type="entry name" value="CheY-like_superfamily"/>
</dbReference>
<dbReference type="Pfam" id="PF00072">
    <property type="entry name" value="Response_reg"/>
    <property type="match status" value="1"/>
</dbReference>
<accession>A0ABT3GA92</accession>
<dbReference type="SMART" id="SM00086">
    <property type="entry name" value="PAC"/>
    <property type="match status" value="4"/>
</dbReference>
<dbReference type="InterPro" id="IPR052162">
    <property type="entry name" value="Sensor_kinase/Photoreceptor"/>
</dbReference>
<name>A0ABT3GA92_9BACT</name>
<feature type="modified residue" description="4-aspartylphosphate" evidence="6">
    <location>
        <position position="1634"/>
    </location>
</feature>
<feature type="domain" description="PAC" evidence="10">
    <location>
        <begin position="262"/>
        <end position="314"/>
    </location>
</feature>
<dbReference type="InterPro" id="IPR004358">
    <property type="entry name" value="Sig_transdc_His_kin-like_C"/>
</dbReference>
<dbReference type="InterPro" id="IPR005467">
    <property type="entry name" value="His_kinase_dom"/>
</dbReference>
<dbReference type="SUPFAM" id="SSF55785">
    <property type="entry name" value="PYP-like sensor domain (PAS domain)"/>
    <property type="match status" value="5"/>
</dbReference>
<dbReference type="PROSITE" id="PS50113">
    <property type="entry name" value="PAC"/>
    <property type="match status" value="4"/>
</dbReference>
<dbReference type="InterPro" id="IPR013655">
    <property type="entry name" value="PAS_fold_3"/>
</dbReference>
<dbReference type="PROSITE" id="PS50109">
    <property type="entry name" value="HIS_KIN"/>
    <property type="match status" value="1"/>
</dbReference>
<evidence type="ECO:0000259" key="10">
    <source>
        <dbReference type="PROSITE" id="PS50113"/>
    </source>
</evidence>
<keyword evidence="12" id="KW-1185">Reference proteome</keyword>
<proteinExistence type="predicted"/>
<sequence length="1703" mass="188488">MSGDHKEQKQGRWVEAFWAGQAEALELILSGLPLSRVLERIACRIEEASEDGALCSVFLANPEGTLLRLAAAPSLPGDFHDAAAEIPVAEGVGSCGTAAALKRLVAIDDIVSHPAWASARDFVLLHGLRACWSVPVFGRDGTLLGTMGIYYREHRKPDADERVRVESAAKLVALAIERGRVAEKARADETLLRIAGQNARLGGWTVDLPQGPINWSAEVCAIHEVPAGYRPGWREAFDYYAPDSRPVVYEAFMRCAEQGTPFDLELPLITARERRVWVRAIGEAVRDGDDRIIRIQGAFQDLTDKREAEEKSRRLMERLTATLEAVTEGFCLLTRDWRYSYLNREAEHLLQRSRDQLLGRVLWEEFPEAVGSTVERELVRAVKQGVVVEFENYYPPLGAWFEIRGLPTEDGLAIYFRDVTALRKSRQQVKLLAECVSRITDIVIITEADPLDEPGPRIVFVNDAFTASTGYTVREAVGRSPRFLQGPKTQRSELDRIRIAIAKGEPVRAELINYRKDGSEIWLEIDIVPVKEAGGRVSYLVAVQRDVTERKRAEEESRMSEERYVRQRNSLITLTGIQPLEMADPQAAFRRITEAHARALGVARVGIWLYGSDRSSIRCADLYELGEHRHSSGQELSQSGCRAYFAAIDEMDVIAADEARSDSRTRDFAESYLIPLGITSMLDAPIAIGGSIVGVLCSEHTGPPRRWTGDEKTFAASVANLVSLALEGGERRRAEDAVQEIRRRFEIVAAATNDAVWDWDLVSDEIWWSDGFEKLFGYRGDEIEPSSDFWVRRIHDDDRERVMRDVRATIAGPEDHWNKEYRFRRADGSYAYVLDRGFVIRDERGRGVRMVGGMSDLSAHKQAELDLARLNRALKMLSACNEAVTRAANEGDLLTEICRMAVETGGYRMAWVGYARHDAARSIEPVAWAGEEGGYLNEIHLTWDENCPTGRGPAGQTVRTGEAVVCRDVEAEDSGIAWLAQMKMRGYRGVICLPLRDGERVFGMIGLYSDEVIDVGQDEVKLFQELADDLAFGIGTLRGREERRRAEDVVLKVAQAVSTGTGSEFFDLLTLNMVEALGGHGGLIGRLDPDDLSITTLSWVLGGSVQEGVSYSLRGTPCENVSEGKVCVFDRGVQELFADDHLLVELGVEAYAGIPLLNRDGTVAGIMVVLFSKPLEETSLVQSTLQIFAARAAAELDRQKADEQIRAQASLLDRARDAIFVRGLDQRIQYWNKSAERLYGWTAAEAIGRSAEELLYRETGAYREASATVLNTGEWTGELEQVSRDGSRVVIEGRWTLIRDSADKPTSILTINTDITEHKKLEQQFLRAQRLESIGTLAGGIAHDLNNVLAPISMSIELLKSDVQGERGRELLATLEASAKRGAEMVNQVLSFARGMEGRRVELHVRRLVEDVEKIVRDTFPKNISFRRHVPRDLRIIQGDPTQLHQVLLNLCVNARDAMPEGGEIAITAENVYLDERFAATETSVKAGPHVLLRVEDTGHGIPAAVLDKIFEPFFTTKAAGKGTGLGLSTSLAIVRSHGGFIRAASNPGQGTCFLIVLPSSGFAVEDAAEADEAELPRGRGERILVVDDEPSIRRITRHTLESFGYQVTDACDGAEALEIYRAQGGDISAVIMDMMMPGMDGTSTIRELMKMDPSVKILAASGISEKGRLAKEAGECVRCFVTKPCTAETLLKALKTTIHGHA</sequence>
<keyword evidence="4" id="KW-0808">Transferase</keyword>
<dbReference type="InterPro" id="IPR003018">
    <property type="entry name" value="GAF"/>
</dbReference>
<evidence type="ECO:0000259" key="9">
    <source>
        <dbReference type="PROSITE" id="PS50112"/>
    </source>
</evidence>
<dbReference type="NCBIfam" id="TIGR00229">
    <property type="entry name" value="sensory_box"/>
    <property type="match status" value="3"/>
</dbReference>
<dbReference type="SMART" id="SM00388">
    <property type="entry name" value="HisKA"/>
    <property type="match status" value="1"/>
</dbReference>
<evidence type="ECO:0000259" key="7">
    <source>
        <dbReference type="PROSITE" id="PS50109"/>
    </source>
</evidence>
<reference evidence="11" key="1">
    <citation type="submission" date="2022-10" db="EMBL/GenBank/DDBJ databases">
        <title>Luteolibacter sp. GHJ8, whole genome shotgun sequencing project.</title>
        <authorList>
            <person name="Zhao G."/>
            <person name="Shen L."/>
        </authorList>
    </citation>
    <scope>NUCLEOTIDE SEQUENCE</scope>
    <source>
        <strain evidence="11">GHJ8</strain>
    </source>
</reference>
<dbReference type="SMART" id="SM00091">
    <property type="entry name" value="PAS"/>
    <property type="match status" value="4"/>
</dbReference>
<dbReference type="Gene3D" id="3.40.50.2300">
    <property type="match status" value="1"/>
</dbReference>
<dbReference type="InterPro" id="IPR029016">
    <property type="entry name" value="GAF-like_dom_sf"/>
</dbReference>
<gene>
    <name evidence="11" type="ORF">OJ996_24450</name>
</gene>
<protein>
    <recommendedName>
        <fullName evidence="2">histidine kinase</fullName>
        <ecNumber evidence="2">2.7.13.3</ecNumber>
    </recommendedName>
</protein>
<feature type="domain" description="PAS" evidence="9">
    <location>
        <begin position="741"/>
        <end position="813"/>
    </location>
</feature>
<dbReference type="CDD" id="cd00082">
    <property type="entry name" value="HisKA"/>
    <property type="match status" value="1"/>
</dbReference>
<dbReference type="InterPro" id="IPR035965">
    <property type="entry name" value="PAS-like_dom_sf"/>
</dbReference>
<evidence type="ECO:0000256" key="3">
    <source>
        <dbReference type="ARBA" id="ARBA00022553"/>
    </source>
</evidence>
<dbReference type="Pfam" id="PF02518">
    <property type="entry name" value="HATPase_c"/>
    <property type="match status" value="1"/>
</dbReference>
<feature type="domain" description="Histidine kinase" evidence="7">
    <location>
        <begin position="1340"/>
        <end position="1562"/>
    </location>
</feature>
<feature type="domain" description="PAC" evidence="10">
    <location>
        <begin position="505"/>
        <end position="559"/>
    </location>
</feature>
<dbReference type="SUPFAM" id="SSF52172">
    <property type="entry name" value="CheY-like"/>
    <property type="match status" value="1"/>
</dbReference>
<dbReference type="SUPFAM" id="SSF55781">
    <property type="entry name" value="GAF domain-like"/>
    <property type="match status" value="4"/>
</dbReference>